<dbReference type="CDD" id="cd05325">
    <property type="entry name" value="carb_red_sniffer_like_SDR_c"/>
    <property type="match status" value="1"/>
</dbReference>
<proteinExistence type="predicted"/>
<name>A0AA48REY5_9ZZZZ</name>
<evidence type="ECO:0000313" key="1">
    <source>
        <dbReference type="EMBL" id="CAJ0878181.1"/>
    </source>
</evidence>
<dbReference type="EMBL" id="OY288114">
    <property type="protein sequence ID" value="CAJ0878181.1"/>
    <property type="molecule type" value="Genomic_DNA"/>
</dbReference>
<dbReference type="InterPro" id="IPR036291">
    <property type="entry name" value="NAD(P)-bd_dom_sf"/>
</dbReference>
<dbReference type="PRINTS" id="PR00081">
    <property type="entry name" value="GDHRDH"/>
</dbReference>
<sequence>MSHWLIAGASRGIGLELVRQLVARGEQVTASVRAGGEELEKVLAPAGKTGRVLVFDTRDEAAARAAAAQVSEPVDVLIANAGAYGPQRQSSLDMDFDGVLDLLNINALGPLRIAQAFLPQLRRGERPRIVFMSSVLGSMALEGTFNVGYRASKAALNKIGQCLADDLKPEGIAVVSMHPGWVRTDMGGPNATLGVEESVAGMLRVVDGLTISDTRRYLDYRGEDIDW</sequence>
<dbReference type="SUPFAM" id="SSF51735">
    <property type="entry name" value="NAD(P)-binding Rossmann-fold domains"/>
    <property type="match status" value="1"/>
</dbReference>
<dbReference type="InterPro" id="IPR002347">
    <property type="entry name" value="SDR_fam"/>
</dbReference>
<gene>
    <name evidence="1" type="ORF">AMST5_02946</name>
</gene>
<dbReference type="InterPro" id="IPR052184">
    <property type="entry name" value="SDR_enzymes"/>
</dbReference>
<evidence type="ECO:0008006" key="2">
    <source>
        <dbReference type="Google" id="ProtNLM"/>
    </source>
</evidence>
<dbReference type="PANTHER" id="PTHR45458:SF1">
    <property type="entry name" value="SHORT CHAIN DEHYDROGENASE"/>
    <property type="match status" value="1"/>
</dbReference>
<protein>
    <recommendedName>
        <fullName evidence="2">Short-chain dehydrogenase</fullName>
    </recommendedName>
</protein>
<dbReference type="AlphaFoldDB" id="A0AA48REY5"/>
<organism evidence="1">
    <name type="scientific">freshwater sediment metagenome</name>
    <dbReference type="NCBI Taxonomy" id="556182"/>
    <lineage>
        <taxon>unclassified sequences</taxon>
        <taxon>metagenomes</taxon>
        <taxon>ecological metagenomes</taxon>
    </lineage>
</organism>
<dbReference type="PANTHER" id="PTHR45458">
    <property type="entry name" value="SHORT-CHAIN DEHYDROGENASE/REDUCTASE SDR"/>
    <property type="match status" value="1"/>
</dbReference>
<dbReference type="Gene3D" id="3.40.50.720">
    <property type="entry name" value="NAD(P)-binding Rossmann-like Domain"/>
    <property type="match status" value="1"/>
</dbReference>
<dbReference type="GO" id="GO:0016616">
    <property type="term" value="F:oxidoreductase activity, acting on the CH-OH group of donors, NAD or NADP as acceptor"/>
    <property type="evidence" value="ECO:0007669"/>
    <property type="project" value="TreeGrafter"/>
</dbReference>
<reference evidence="1" key="1">
    <citation type="submission" date="2023-07" db="EMBL/GenBank/DDBJ databases">
        <authorList>
            <person name="Pelsma A.J. K."/>
        </authorList>
    </citation>
    <scope>NUCLEOTIDE SEQUENCE</scope>
</reference>
<accession>A0AA48REY5</accession>
<dbReference type="Pfam" id="PF00106">
    <property type="entry name" value="adh_short"/>
    <property type="match status" value="1"/>
</dbReference>